<evidence type="ECO:0000313" key="3">
    <source>
        <dbReference type="Proteomes" id="UP000199322"/>
    </source>
</evidence>
<dbReference type="Proteomes" id="UP000297288">
    <property type="component" value="Unassembled WGS sequence"/>
</dbReference>
<evidence type="ECO:0000313" key="1">
    <source>
        <dbReference type="EMBL" id="SDB97190.1"/>
    </source>
</evidence>
<sequence>MARVFGEDTGKGFIKEEPFEIFVKAIESAIYKSPVRKTDKIFLSDLWFITSLPYDILIEAIEKHSKDMNIPEDINYIYDEKNNKNIWQRQKNSDKEHVDTNN</sequence>
<dbReference type="Proteomes" id="UP000199322">
    <property type="component" value="Unassembled WGS sequence"/>
</dbReference>
<reference evidence="1 3" key="1">
    <citation type="submission" date="2016-10" db="EMBL/GenBank/DDBJ databases">
        <authorList>
            <person name="de Groot N.N."/>
        </authorList>
    </citation>
    <scope>NUCLEOTIDE SEQUENCE [LARGE SCALE GENOMIC DNA]</scope>
    <source>
        <strain evidence="1 3">WG14</strain>
    </source>
</reference>
<proteinExistence type="predicted"/>
<protein>
    <submittedName>
        <fullName evidence="1">Uncharacterized protein</fullName>
    </submittedName>
</protein>
<evidence type="ECO:0000313" key="4">
    <source>
        <dbReference type="Proteomes" id="UP000297288"/>
    </source>
</evidence>
<evidence type="ECO:0000313" key="2">
    <source>
        <dbReference type="EMBL" id="TGG88952.1"/>
    </source>
</evidence>
<keyword evidence="3" id="KW-1185">Reference proteome</keyword>
<gene>
    <name evidence="2" type="ORF">E4650_01785</name>
    <name evidence="1" type="ORF">SAMN04488588_0096</name>
</gene>
<dbReference type="STRING" id="28234.SAMN04488588_0096"/>
<dbReference type="OrthoDB" id="47313at2"/>
<organism evidence="1 3">
    <name type="scientific">Geotoga petraea</name>
    <dbReference type="NCBI Taxonomy" id="28234"/>
    <lineage>
        <taxon>Bacteria</taxon>
        <taxon>Thermotogati</taxon>
        <taxon>Thermotogota</taxon>
        <taxon>Thermotogae</taxon>
        <taxon>Petrotogales</taxon>
        <taxon>Petrotogaceae</taxon>
        <taxon>Geotoga</taxon>
    </lineage>
</organism>
<dbReference type="RefSeq" id="WP_091401806.1">
    <property type="nucleotide sequence ID" value="NZ_FMYV01000001.1"/>
</dbReference>
<dbReference type="AlphaFoldDB" id="A0A1G6HSJ9"/>
<dbReference type="EMBL" id="FMYV01000001">
    <property type="protein sequence ID" value="SDB97190.1"/>
    <property type="molecule type" value="Genomic_DNA"/>
</dbReference>
<reference evidence="2 4" key="2">
    <citation type="submission" date="2019-04" db="EMBL/GenBank/DDBJ databases">
        <title>Draft genome sequence data and analysis of a Fermenting Bacterium, Geotoga petraea strain HO-Geo1, isolated from heavy-oil petroleum reservoir in Russia.</title>
        <authorList>
            <person name="Grouzdev D.S."/>
            <person name="Semenova E.M."/>
            <person name="Sokolova D.S."/>
            <person name="Tourova T.P."/>
            <person name="Poltaraus A.B."/>
            <person name="Nazina T.N."/>
        </authorList>
    </citation>
    <scope>NUCLEOTIDE SEQUENCE [LARGE SCALE GENOMIC DNA]</scope>
    <source>
        <strain evidence="2 4">HO-Geo1</strain>
    </source>
</reference>
<accession>A0A1G6HSJ9</accession>
<dbReference type="EMBL" id="SRME01000001">
    <property type="protein sequence ID" value="TGG88952.1"/>
    <property type="molecule type" value="Genomic_DNA"/>
</dbReference>
<name>A0A1G6HSJ9_9BACT</name>